<dbReference type="Pfam" id="PF00037">
    <property type="entry name" value="Fer4"/>
    <property type="match status" value="1"/>
</dbReference>
<feature type="domain" description="4Fe-4S ferredoxin-type" evidence="16">
    <location>
        <begin position="515"/>
        <end position="543"/>
    </location>
</feature>
<evidence type="ECO:0000256" key="2">
    <source>
        <dbReference type="ARBA" id="ARBA00011238"/>
    </source>
</evidence>
<keyword evidence="6 14" id="KW-0004">4Fe-4S</keyword>
<name>A0A9D1HRL9_9FIRM</name>
<feature type="binding site" evidence="15">
    <location>
        <position position="527"/>
    </location>
    <ligand>
        <name>[4Fe-4S] cluster</name>
        <dbReference type="ChEBI" id="CHEBI:49883"/>
        <label>1</label>
    </ligand>
</feature>
<evidence type="ECO:0000259" key="16">
    <source>
        <dbReference type="PROSITE" id="PS51379"/>
    </source>
</evidence>
<evidence type="ECO:0000256" key="8">
    <source>
        <dbReference type="ARBA" id="ARBA00022982"/>
    </source>
</evidence>
<dbReference type="InterPro" id="IPR011766">
    <property type="entry name" value="TPP_enzyme_TPP-bd"/>
</dbReference>
<dbReference type="FunFam" id="3.40.50.970:FF:000039">
    <property type="entry name" value="Indolepyruvate oxidoreductase subunit IorA"/>
    <property type="match status" value="1"/>
</dbReference>
<dbReference type="GO" id="GO:0030976">
    <property type="term" value="F:thiamine pyrophosphate binding"/>
    <property type="evidence" value="ECO:0007669"/>
    <property type="project" value="InterPro"/>
</dbReference>
<evidence type="ECO:0000256" key="4">
    <source>
        <dbReference type="ARBA" id="ARBA00017710"/>
    </source>
</evidence>
<keyword evidence="5 14" id="KW-0813">Transport</keyword>
<evidence type="ECO:0000256" key="10">
    <source>
        <dbReference type="ARBA" id="ARBA00023004"/>
    </source>
</evidence>
<evidence type="ECO:0000256" key="12">
    <source>
        <dbReference type="ARBA" id="ARBA00030514"/>
    </source>
</evidence>
<organism evidence="17 18">
    <name type="scientific">Candidatus Limadaptatus stercorigallinarum</name>
    <dbReference type="NCBI Taxonomy" id="2840845"/>
    <lineage>
        <taxon>Bacteria</taxon>
        <taxon>Bacillati</taxon>
        <taxon>Bacillota</taxon>
        <taxon>Clostridia</taxon>
        <taxon>Eubacteriales</taxon>
        <taxon>Candidatus Limadaptatus</taxon>
    </lineage>
</organism>
<dbReference type="Pfam" id="PF02775">
    <property type="entry name" value="TPP_enzyme_C"/>
    <property type="match status" value="1"/>
</dbReference>
<dbReference type="PROSITE" id="PS51379">
    <property type="entry name" value="4FE4S_FER_2"/>
    <property type="match status" value="2"/>
</dbReference>
<dbReference type="PANTHER" id="PTHR43710">
    <property type="entry name" value="2-HYDROXYACYL-COA LYASE"/>
    <property type="match status" value="1"/>
</dbReference>
<evidence type="ECO:0000256" key="14">
    <source>
        <dbReference type="PIRNR" id="PIRNR006439"/>
    </source>
</evidence>
<feature type="binding site" evidence="15">
    <location>
        <position position="524"/>
    </location>
    <ligand>
        <name>[4Fe-4S] cluster</name>
        <dbReference type="ChEBI" id="CHEBI:49883"/>
        <label>1</label>
    </ligand>
</feature>
<dbReference type="AlphaFoldDB" id="A0A9D1HRL9"/>
<evidence type="ECO:0000256" key="6">
    <source>
        <dbReference type="ARBA" id="ARBA00022485"/>
    </source>
</evidence>
<dbReference type="Gene3D" id="3.40.50.970">
    <property type="match status" value="2"/>
</dbReference>
<keyword evidence="9 14" id="KW-0560">Oxidoreductase</keyword>
<dbReference type="Pfam" id="PF01855">
    <property type="entry name" value="POR_N"/>
    <property type="match status" value="1"/>
</dbReference>
<evidence type="ECO:0000256" key="15">
    <source>
        <dbReference type="PIRSR" id="PIRSR006439-50"/>
    </source>
</evidence>
<dbReference type="EMBL" id="DVMN01000038">
    <property type="protein sequence ID" value="HIU21044.1"/>
    <property type="molecule type" value="Genomic_DNA"/>
</dbReference>
<keyword evidence="11 14" id="KW-0411">Iron-sulfur</keyword>
<dbReference type="NCBIfam" id="TIGR03336">
    <property type="entry name" value="IOR_alpha"/>
    <property type="match status" value="1"/>
</dbReference>
<feature type="binding site" evidence="15">
    <location>
        <position position="535"/>
    </location>
    <ligand>
        <name>[4Fe-4S] cluster</name>
        <dbReference type="ChEBI" id="CHEBI:49883"/>
        <label>2</label>
    </ligand>
</feature>
<evidence type="ECO:0000256" key="13">
    <source>
        <dbReference type="ARBA" id="ARBA00048332"/>
    </source>
</evidence>
<evidence type="ECO:0000256" key="9">
    <source>
        <dbReference type="ARBA" id="ARBA00023002"/>
    </source>
</evidence>
<dbReference type="GO" id="GO:0051539">
    <property type="term" value="F:4 iron, 4 sulfur cluster binding"/>
    <property type="evidence" value="ECO:0007669"/>
    <property type="project" value="UniProtKB-UniRule"/>
</dbReference>
<dbReference type="PIRSF" id="PIRSF006439">
    <property type="entry name" value="Indolepyruvate_ferr_oxidored"/>
    <property type="match status" value="1"/>
</dbReference>
<evidence type="ECO:0000313" key="17">
    <source>
        <dbReference type="EMBL" id="HIU21044.1"/>
    </source>
</evidence>
<dbReference type="Proteomes" id="UP000824088">
    <property type="component" value="Unassembled WGS sequence"/>
</dbReference>
<reference evidence="17" key="1">
    <citation type="submission" date="2020-10" db="EMBL/GenBank/DDBJ databases">
        <authorList>
            <person name="Gilroy R."/>
        </authorList>
    </citation>
    <scope>NUCLEOTIDE SEQUENCE</scope>
    <source>
        <strain evidence="17">1063</strain>
    </source>
</reference>
<dbReference type="SUPFAM" id="SSF52518">
    <property type="entry name" value="Thiamin diphosphate-binding fold (THDP-binding)"/>
    <property type="match status" value="2"/>
</dbReference>
<dbReference type="PANTHER" id="PTHR43710:SF5">
    <property type="entry name" value="INDOLEPYRUVATE FERREDOXIN OXIDOREDUCTASE ALPHA SUBUNIT"/>
    <property type="match status" value="1"/>
</dbReference>
<feature type="binding site" evidence="15">
    <location>
        <position position="559"/>
    </location>
    <ligand>
        <name>[4Fe-4S] cluster</name>
        <dbReference type="ChEBI" id="CHEBI:49883"/>
        <label>2</label>
    </ligand>
</feature>
<comment type="function">
    <text evidence="1 14">Catalyzes the ferredoxin-dependent oxidative decarboxylation of arylpyruvates.</text>
</comment>
<dbReference type="InterPro" id="IPR017896">
    <property type="entry name" value="4Fe4S_Fe-S-bd"/>
</dbReference>
<keyword evidence="8 14" id="KW-0249">Electron transport</keyword>
<dbReference type="InterPro" id="IPR002880">
    <property type="entry name" value="Pyrv_Fd/Flavodoxin_OxRdtase_N"/>
</dbReference>
<feature type="binding site" evidence="15">
    <location>
        <position position="556"/>
    </location>
    <ligand>
        <name>[4Fe-4S] cluster</name>
        <dbReference type="ChEBI" id="CHEBI:49883"/>
        <label>2</label>
    </ligand>
</feature>
<evidence type="ECO:0000313" key="18">
    <source>
        <dbReference type="Proteomes" id="UP000824088"/>
    </source>
</evidence>
<feature type="domain" description="4Fe-4S ferredoxin-type" evidence="16">
    <location>
        <begin position="544"/>
        <end position="573"/>
    </location>
</feature>
<evidence type="ECO:0000256" key="11">
    <source>
        <dbReference type="ARBA" id="ARBA00023014"/>
    </source>
</evidence>
<dbReference type="Gene3D" id="3.30.70.20">
    <property type="match status" value="1"/>
</dbReference>
<comment type="catalytic activity">
    <reaction evidence="13 14">
        <text>indole-3-pyruvate + 2 oxidized [2Fe-2S]-[ferredoxin] + CoA = (indol-3-yl)acetyl-CoA + 2 reduced [2Fe-2S]-[ferredoxin] + CO2 + H(+)</text>
        <dbReference type="Rhea" id="RHEA:12645"/>
        <dbReference type="Rhea" id="RHEA-COMP:10000"/>
        <dbReference type="Rhea" id="RHEA-COMP:10001"/>
        <dbReference type="ChEBI" id="CHEBI:15378"/>
        <dbReference type="ChEBI" id="CHEBI:16526"/>
        <dbReference type="ChEBI" id="CHEBI:17640"/>
        <dbReference type="ChEBI" id="CHEBI:33737"/>
        <dbReference type="ChEBI" id="CHEBI:33738"/>
        <dbReference type="ChEBI" id="CHEBI:57271"/>
        <dbReference type="ChEBI" id="CHEBI:57287"/>
        <dbReference type="EC" id="1.2.7.8"/>
    </reaction>
</comment>
<keyword evidence="10 14" id="KW-0408">Iron</keyword>
<accession>A0A9D1HRL9</accession>
<comment type="cofactor">
    <cofactor evidence="14 15">
        <name>[4Fe-4S] cluster</name>
        <dbReference type="ChEBI" id="CHEBI:49883"/>
    </cofactor>
    <text evidence="14 15">Binds 2 [4Fe-4S] clusters. In this family the first cluster has a non-standard and varying [4Fe-4S] binding motif CX(2)CX(2)CX(4-5)CP.</text>
</comment>
<dbReference type="InterPro" id="IPR017721">
    <property type="entry name" value="IorA"/>
</dbReference>
<dbReference type="CDD" id="cd02008">
    <property type="entry name" value="TPP_IOR_alpha"/>
    <property type="match status" value="1"/>
</dbReference>
<dbReference type="InterPro" id="IPR029061">
    <property type="entry name" value="THDP-binding"/>
</dbReference>
<evidence type="ECO:0000256" key="3">
    <source>
        <dbReference type="ARBA" id="ARBA00012812"/>
    </source>
</evidence>
<evidence type="ECO:0000256" key="1">
    <source>
        <dbReference type="ARBA" id="ARBA00002995"/>
    </source>
</evidence>
<gene>
    <name evidence="17" type="primary">iorA</name>
    <name evidence="17" type="ORF">IAD51_02235</name>
</gene>
<dbReference type="CDD" id="cd07034">
    <property type="entry name" value="TPP_PYR_PFOR_IOR-alpha_like"/>
    <property type="match status" value="1"/>
</dbReference>
<feature type="binding site" evidence="15">
    <location>
        <position position="563"/>
    </location>
    <ligand>
        <name>[4Fe-4S] cluster</name>
        <dbReference type="ChEBI" id="CHEBI:49883"/>
        <label>1</label>
    </ligand>
</feature>
<comment type="caution">
    <text evidence="17">The sequence shown here is derived from an EMBL/GenBank/DDBJ whole genome shotgun (WGS) entry which is preliminary data.</text>
</comment>
<dbReference type="InterPro" id="IPR045025">
    <property type="entry name" value="HACL1-like"/>
</dbReference>
<protein>
    <recommendedName>
        <fullName evidence="4 14">Indolepyruvate oxidoreductase subunit IorA</fullName>
        <shortName evidence="14">IOR</shortName>
        <ecNumber evidence="3 14">1.2.7.8</ecNumber>
    </recommendedName>
    <alternativeName>
        <fullName evidence="12 14">Indolepyruvate ferredoxin oxidoreductase subunit alpha</fullName>
    </alternativeName>
</protein>
<dbReference type="GO" id="GO:0043805">
    <property type="term" value="F:indolepyruvate ferredoxin oxidoreductase activity"/>
    <property type="evidence" value="ECO:0007669"/>
    <property type="project" value="UniProtKB-UniRule"/>
</dbReference>
<proteinExistence type="predicted"/>
<feature type="binding site" evidence="15">
    <location>
        <position position="530"/>
    </location>
    <ligand>
        <name>[4Fe-4S] cluster</name>
        <dbReference type="ChEBI" id="CHEBI:49883"/>
        <label>1</label>
    </ligand>
</feature>
<dbReference type="GO" id="GO:0046872">
    <property type="term" value="F:metal ion binding"/>
    <property type="evidence" value="ECO:0007669"/>
    <property type="project" value="UniProtKB-UniRule"/>
</dbReference>
<dbReference type="SUPFAM" id="SSF52922">
    <property type="entry name" value="TK C-terminal domain-like"/>
    <property type="match status" value="1"/>
</dbReference>
<reference evidence="17" key="2">
    <citation type="journal article" date="2021" name="PeerJ">
        <title>Extensive microbial diversity within the chicken gut microbiome revealed by metagenomics and culture.</title>
        <authorList>
            <person name="Gilroy R."/>
            <person name="Ravi A."/>
            <person name="Getino M."/>
            <person name="Pursley I."/>
            <person name="Horton D.L."/>
            <person name="Alikhan N.F."/>
            <person name="Baker D."/>
            <person name="Gharbi K."/>
            <person name="Hall N."/>
            <person name="Watson M."/>
            <person name="Adriaenssens E.M."/>
            <person name="Foster-Nyarko E."/>
            <person name="Jarju S."/>
            <person name="Secka A."/>
            <person name="Antonio M."/>
            <person name="Oren A."/>
            <person name="Chaudhuri R.R."/>
            <person name="La Ragione R."/>
            <person name="Hildebrand F."/>
            <person name="Pallen M.J."/>
        </authorList>
    </citation>
    <scope>NUCLEOTIDE SEQUENCE</scope>
    <source>
        <strain evidence="17">1063</strain>
    </source>
</reference>
<dbReference type="EC" id="1.2.7.8" evidence="3 14"/>
<keyword evidence="7 14" id="KW-0479">Metal-binding</keyword>
<feature type="binding site" evidence="15">
    <location>
        <position position="553"/>
    </location>
    <ligand>
        <name>[4Fe-4S] cluster</name>
        <dbReference type="ChEBI" id="CHEBI:49883"/>
        <label>2</label>
    </ligand>
</feature>
<dbReference type="InterPro" id="IPR009014">
    <property type="entry name" value="Transketo_C/PFOR_II"/>
</dbReference>
<sequence>MKKLMLGNEAIARGAYEAGVRVVSAYPGTPSTEVSECIARYDEVYAEWAPNEKVAFEVAAGASYAGARSMVCMKHVGVNVAADPMFTAAYTGVNGGLVILAADDPGMHSSQNEQDTRFYARSAHIPMLEPSDSAEAKEFTKLAFALSEKYDTPVFVRTTTRLAHSQSFVEEEEREEVPLRPYVKDVSKYTMMPSSAIGRHVAVEAREDRLAADVNGFDINREEMRDKALGVVCSGVVYEYVREALPDASVLKLGMVYPLAIEKARAFSEKVDRLVVVEELEPFIENQLKAHGVKCEGKDLFSKQGELSVAIIREKLLGVKTNAEKSDLPVRPPVMCAGCPHRGVFYILNKLKLTVSADIGCYTLGAQPPLAAVDTVLCMGASVGIAHGFEKARGREQSAHTVAVIGDSTFIHSGITGLINAVYNKSNITLIILDNSTTGMTGHQQHPATGLTLKQEPAKILDIVALCKTVGCDSVRVVDSYDLTEVEKAVKEEVARDGVSVIVAKRPCALLNRNYPPACKVEDCRKCGMCFRLGCPAIEKQEDGSARINASLCVGCGLCEKVCRFGAIKEGVR</sequence>
<evidence type="ECO:0000256" key="7">
    <source>
        <dbReference type="ARBA" id="ARBA00022723"/>
    </source>
</evidence>
<evidence type="ECO:0000256" key="5">
    <source>
        <dbReference type="ARBA" id="ARBA00022448"/>
    </source>
</evidence>
<comment type="subunit">
    <text evidence="2">Heterodimer of the IorA and IorB subunits.</text>
</comment>